<dbReference type="Gene3D" id="3.40.30.10">
    <property type="entry name" value="Glutaredoxin"/>
    <property type="match status" value="1"/>
</dbReference>
<sequence>MSSQPFSRASLAGAVDLTGLKQQQVQQQVADARQGGAPTGAAQPAGGPSQPGAAQAAPAGAPGQPDPRATVVAVDLDSFGQVLQDSAVVPALLVLWSPEIPGALEFVQTMEKVALEHEGRYRLATANVAAHPEMMQAFQIPELPEAMTIAVLQGQPMPLFGGAQPEEVVRQAMAEFLNAAAQYGVTGRANPGVSGSVSDPEGQSTAPLGEGEAAAAEESLSPHLEAAYTAIDAGDFDAALAAFDAQLAEQPEDEEARLGRQQVVLLQRAGSLDATAVREAAAANAQDVQAQMQAADLDLLGGHVEDAFDRLIDTVKVTADEDRDAVRARLLELFEMVGSVDPRVRSARSRLMSALF</sequence>
<feature type="region of interest" description="Disordered" evidence="1">
    <location>
        <begin position="191"/>
        <end position="220"/>
    </location>
</feature>
<evidence type="ECO:0000313" key="3">
    <source>
        <dbReference type="Proteomes" id="UP000198122"/>
    </source>
</evidence>
<dbReference type="InterPro" id="IPR036249">
    <property type="entry name" value="Thioredoxin-like_sf"/>
</dbReference>
<protein>
    <submittedName>
        <fullName evidence="2">Putative thioredoxin</fullName>
    </submittedName>
</protein>
<dbReference type="RefSeq" id="WP_088818554.1">
    <property type="nucleotide sequence ID" value="NZ_FYEZ01000002.1"/>
</dbReference>
<accession>A0A212U0I9</accession>
<dbReference type="SUPFAM" id="SSF52833">
    <property type="entry name" value="Thioredoxin-like"/>
    <property type="match status" value="1"/>
</dbReference>
<evidence type="ECO:0000256" key="1">
    <source>
        <dbReference type="SAM" id="MobiDB-lite"/>
    </source>
</evidence>
<dbReference type="AlphaFoldDB" id="A0A212U0I9"/>
<dbReference type="Pfam" id="PF14561">
    <property type="entry name" value="TPR_20"/>
    <property type="match status" value="1"/>
</dbReference>
<feature type="compositionally biased region" description="Polar residues" evidence="1">
    <location>
        <begin position="193"/>
        <end position="205"/>
    </location>
</feature>
<feature type="region of interest" description="Disordered" evidence="1">
    <location>
        <begin position="24"/>
        <end position="66"/>
    </location>
</feature>
<proteinExistence type="predicted"/>
<dbReference type="InterPro" id="IPR011990">
    <property type="entry name" value="TPR-like_helical_dom_sf"/>
</dbReference>
<dbReference type="EMBL" id="FYEZ01000002">
    <property type="protein sequence ID" value="SNC71758.1"/>
    <property type="molecule type" value="Genomic_DNA"/>
</dbReference>
<dbReference type="Gene3D" id="1.25.40.10">
    <property type="entry name" value="Tetratricopeptide repeat domain"/>
    <property type="match status" value="1"/>
</dbReference>
<keyword evidence="3" id="KW-1185">Reference proteome</keyword>
<reference evidence="2 3" key="1">
    <citation type="submission" date="2017-06" db="EMBL/GenBank/DDBJ databases">
        <authorList>
            <person name="Kim H.J."/>
            <person name="Triplett B.A."/>
        </authorList>
    </citation>
    <scope>NUCLEOTIDE SEQUENCE [LARGE SCALE GENOMIC DNA]</scope>
    <source>
        <strain evidence="2 3">DSM 22179</strain>
    </source>
</reference>
<name>A0A212U0I9_9MICO</name>
<dbReference type="Proteomes" id="UP000198122">
    <property type="component" value="Unassembled WGS sequence"/>
</dbReference>
<dbReference type="OrthoDB" id="5181746at2"/>
<organism evidence="2 3">
    <name type="scientific">Kytococcus aerolatus</name>
    <dbReference type="NCBI Taxonomy" id="592308"/>
    <lineage>
        <taxon>Bacteria</taxon>
        <taxon>Bacillati</taxon>
        <taxon>Actinomycetota</taxon>
        <taxon>Actinomycetes</taxon>
        <taxon>Micrococcales</taxon>
        <taxon>Kytococcaceae</taxon>
        <taxon>Kytococcus</taxon>
    </lineage>
</organism>
<feature type="compositionally biased region" description="Low complexity" evidence="1">
    <location>
        <begin position="206"/>
        <end position="220"/>
    </location>
</feature>
<gene>
    <name evidence="2" type="ORF">SAMN05445756_1607</name>
</gene>
<evidence type="ECO:0000313" key="2">
    <source>
        <dbReference type="EMBL" id="SNC71758.1"/>
    </source>
</evidence>